<evidence type="ECO:0000313" key="1">
    <source>
        <dbReference type="EMBL" id="KAK8049205.1"/>
    </source>
</evidence>
<evidence type="ECO:0000313" key="2">
    <source>
        <dbReference type="Proteomes" id="UP001480595"/>
    </source>
</evidence>
<gene>
    <name evidence="1" type="ORF">PG994_010935</name>
</gene>
<protein>
    <submittedName>
        <fullName evidence="1">Uncharacterized protein</fullName>
    </submittedName>
</protein>
<organism evidence="1 2">
    <name type="scientific">Apiospora phragmitis</name>
    <dbReference type="NCBI Taxonomy" id="2905665"/>
    <lineage>
        <taxon>Eukaryota</taxon>
        <taxon>Fungi</taxon>
        <taxon>Dikarya</taxon>
        <taxon>Ascomycota</taxon>
        <taxon>Pezizomycotina</taxon>
        <taxon>Sordariomycetes</taxon>
        <taxon>Xylariomycetidae</taxon>
        <taxon>Amphisphaeriales</taxon>
        <taxon>Apiosporaceae</taxon>
        <taxon>Apiospora</taxon>
    </lineage>
</organism>
<proteinExistence type="predicted"/>
<dbReference type="Proteomes" id="UP001480595">
    <property type="component" value="Unassembled WGS sequence"/>
</dbReference>
<sequence>MSPELWPATLEEFRQFRESRRHGLGLEPLPGPALAPEDPLREYGLPRPGPWSNAFYHTTVAGKALV</sequence>
<keyword evidence="2" id="KW-1185">Reference proteome</keyword>
<reference evidence="1 2" key="1">
    <citation type="submission" date="2023-01" db="EMBL/GenBank/DDBJ databases">
        <title>Analysis of 21 Apiospora genomes using comparative genomics revels a genus with tremendous synthesis potential of carbohydrate active enzymes and secondary metabolites.</title>
        <authorList>
            <person name="Sorensen T."/>
        </authorList>
    </citation>
    <scope>NUCLEOTIDE SEQUENCE [LARGE SCALE GENOMIC DNA]</scope>
    <source>
        <strain evidence="1 2">CBS 135458</strain>
    </source>
</reference>
<comment type="caution">
    <text evidence="1">The sequence shown here is derived from an EMBL/GenBank/DDBJ whole genome shotgun (WGS) entry which is preliminary data.</text>
</comment>
<dbReference type="GeneID" id="92095407"/>
<accession>A0ABR1TTM9</accession>
<name>A0ABR1TTM9_9PEZI</name>
<dbReference type="EMBL" id="JAQQWL010000011">
    <property type="protein sequence ID" value="KAK8049205.1"/>
    <property type="molecule type" value="Genomic_DNA"/>
</dbReference>
<dbReference type="RefSeq" id="XP_066711454.1">
    <property type="nucleotide sequence ID" value="XM_066862344.1"/>
</dbReference>